<feature type="domain" description="Nudix hydrolase" evidence="7">
    <location>
        <begin position="224"/>
        <end position="380"/>
    </location>
</feature>
<accession>A0A1H2WCK2</accession>
<dbReference type="GO" id="GO:0016740">
    <property type="term" value="F:transferase activity"/>
    <property type="evidence" value="ECO:0007669"/>
    <property type="project" value="UniProtKB-KW"/>
</dbReference>
<keyword evidence="2" id="KW-0808">Transferase</keyword>
<dbReference type="SUPFAM" id="SSF55811">
    <property type="entry name" value="Nudix"/>
    <property type="match status" value="1"/>
</dbReference>
<feature type="short sequence motif" description="Nudix box" evidence="6">
    <location>
        <begin position="267"/>
        <end position="289"/>
    </location>
</feature>
<reference evidence="8 9" key="1">
    <citation type="submission" date="2016-10" db="EMBL/GenBank/DDBJ databases">
        <authorList>
            <person name="de Groot N.N."/>
        </authorList>
    </citation>
    <scope>NUCLEOTIDE SEQUENCE [LARGE SCALE GENOMIC DNA]</scope>
    <source>
        <strain evidence="8 9">DSM 17890</strain>
    </source>
</reference>
<protein>
    <recommendedName>
        <fullName evidence="4">Putative gamma-glutamylcyclotransferase</fullName>
    </recommendedName>
</protein>
<feature type="binding site" evidence="5">
    <location>
        <position position="286"/>
    </location>
    <ligand>
        <name>Mg(2+)</name>
        <dbReference type="ChEBI" id="CHEBI:18420"/>
        <label>1</label>
    </ligand>
</feature>
<dbReference type="EMBL" id="FNMZ01000002">
    <property type="protein sequence ID" value="SDW78248.1"/>
    <property type="molecule type" value="Genomic_DNA"/>
</dbReference>
<dbReference type="Proteomes" id="UP000199118">
    <property type="component" value="Unassembled WGS sequence"/>
</dbReference>
<keyword evidence="5" id="KW-0460">Magnesium</keyword>
<evidence type="ECO:0000313" key="8">
    <source>
        <dbReference type="EMBL" id="SDW78248.1"/>
    </source>
</evidence>
<evidence type="ECO:0000256" key="6">
    <source>
        <dbReference type="PIRSR" id="PIRSR604385-3"/>
    </source>
</evidence>
<dbReference type="GO" id="GO:0016818">
    <property type="term" value="F:hydrolase activity, acting on acid anhydrides, in phosphorus-containing anhydrides"/>
    <property type="evidence" value="ECO:0007669"/>
    <property type="project" value="InterPro"/>
</dbReference>
<dbReference type="PROSITE" id="PS00893">
    <property type="entry name" value="NUDIX_BOX"/>
    <property type="match status" value="1"/>
</dbReference>
<proteinExistence type="predicted"/>
<dbReference type="InterPro" id="IPR009288">
    <property type="entry name" value="AIG2-like_dom"/>
</dbReference>
<dbReference type="PANTHER" id="PTHR31544:SF2">
    <property type="entry name" value="AIG2-LIKE PROTEIN D"/>
    <property type="match status" value="1"/>
</dbReference>
<gene>
    <name evidence="8" type="ORF">SAMN05444336_102334</name>
</gene>
<dbReference type="InterPro" id="IPR020084">
    <property type="entry name" value="NUDIX_hydrolase_CS"/>
</dbReference>
<evidence type="ECO:0000256" key="3">
    <source>
        <dbReference type="ARBA" id="ARBA00022801"/>
    </source>
</evidence>
<sequence>MTSYAVFFYGSLRDPELLRRVLGRETAPETEPATLDDHCLRRVAGEDFPCLVPSPGDRVFGALIRDASADEVARVRFFEDEEEYALRDAPVRAGSGGEILPALVCFPVGPTTAAGPWSFDDWPEAERRALREAAVEIMAHYEAGTDWSDLTLWPGLKARAAARARVLREAPGPRFPGVDFSAAQVETARLARPYASFFAVEEHHVSYPMTGGRRSDTVRRAVWLSGDAVTVMPYDPAADTVLLVTQWRAGPHARGDAHPWPVEVIAGRLDGVEAPEAAARREAEEEAGLALGRVERIASFYSSPGAVAEHVTAFVGEADLSDAGGAGGLEVEAEDVISAVIPFAEAMEMVERQEADTSPALISLLWLARHRDRLRAEWAA</sequence>
<name>A0A1H2WCK2_9RHOB</name>
<evidence type="ECO:0000256" key="4">
    <source>
        <dbReference type="ARBA" id="ARBA00030602"/>
    </source>
</evidence>
<dbReference type="NCBIfam" id="TIGR00052">
    <property type="entry name" value="nudix-type nucleoside diphosphatase, YffH/AdpP family"/>
    <property type="match status" value="1"/>
</dbReference>
<dbReference type="InterPro" id="IPR015797">
    <property type="entry name" value="NUDIX_hydrolase-like_dom_sf"/>
</dbReference>
<comment type="cofactor">
    <cofactor evidence="1 5">
        <name>Mg(2+)</name>
        <dbReference type="ChEBI" id="CHEBI:18420"/>
    </cofactor>
</comment>
<dbReference type="Pfam" id="PF00293">
    <property type="entry name" value="NUDIX"/>
    <property type="match status" value="1"/>
</dbReference>
<dbReference type="SUPFAM" id="SSF110857">
    <property type="entry name" value="Gamma-glutamyl cyclotransferase-like"/>
    <property type="match status" value="1"/>
</dbReference>
<dbReference type="PROSITE" id="PS51462">
    <property type="entry name" value="NUDIX"/>
    <property type="match status" value="1"/>
</dbReference>
<organism evidence="8 9">
    <name type="scientific">Albimonas donghaensis</name>
    <dbReference type="NCBI Taxonomy" id="356660"/>
    <lineage>
        <taxon>Bacteria</taxon>
        <taxon>Pseudomonadati</taxon>
        <taxon>Pseudomonadota</taxon>
        <taxon>Alphaproteobacteria</taxon>
        <taxon>Rhodobacterales</taxon>
        <taxon>Paracoccaceae</taxon>
        <taxon>Albimonas</taxon>
    </lineage>
</organism>
<evidence type="ECO:0000256" key="2">
    <source>
        <dbReference type="ARBA" id="ARBA00022679"/>
    </source>
</evidence>
<dbReference type="RefSeq" id="WP_176954671.1">
    <property type="nucleotide sequence ID" value="NZ_FNMZ01000002.1"/>
</dbReference>
<dbReference type="GO" id="GO:0046872">
    <property type="term" value="F:metal ion binding"/>
    <property type="evidence" value="ECO:0007669"/>
    <property type="project" value="UniProtKB-KW"/>
</dbReference>
<dbReference type="Pfam" id="PF06094">
    <property type="entry name" value="GGACT"/>
    <property type="match status" value="1"/>
</dbReference>
<dbReference type="InterPro" id="IPR045038">
    <property type="entry name" value="AIG2-like"/>
</dbReference>
<keyword evidence="9" id="KW-1185">Reference proteome</keyword>
<evidence type="ECO:0000313" key="9">
    <source>
        <dbReference type="Proteomes" id="UP000199118"/>
    </source>
</evidence>
<dbReference type="CDD" id="cd06661">
    <property type="entry name" value="GGCT_like"/>
    <property type="match status" value="1"/>
</dbReference>
<dbReference type="InterPro" id="IPR004385">
    <property type="entry name" value="NDP_pyrophosphatase"/>
</dbReference>
<feature type="binding site" evidence="5">
    <location>
        <position position="334"/>
    </location>
    <ligand>
        <name>Mg(2+)</name>
        <dbReference type="ChEBI" id="CHEBI:18420"/>
        <label>1</label>
    </ligand>
</feature>
<feature type="binding site" evidence="5">
    <location>
        <position position="266"/>
    </location>
    <ligand>
        <name>Mg(2+)</name>
        <dbReference type="ChEBI" id="CHEBI:18420"/>
        <label>1</label>
    </ligand>
</feature>
<dbReference type="InterPro" id="IPR000086">
    <property type="entry name" value="NUDIX_hydrolase_dom"/>
</dbReference>
<dbReference type="Gene3D" id="3.10.490.10">
    <property type="entry name" value="Gamma-glutamyl cyclotransferase-like"/>
    <property type="match status" value="1"/>
</dbReference>
<evidence type="ECO:0000259" key="7">
    <source>
        <dbReference type="PROSITE" id="PS51462"/>
    </source>
</evidence>
<dbReference type="Gene3D" id="3.90.79.10">
    <property type="entry name" value="Nucleoside Triphosphate Pyrophosphohydrolase"/>
    <property type="match status" value="1"/>
</dbReference>
<keyword evidence="5" id="KW-0479">Metal-binding</keyword>
<feature type="binding site" evidence="5">
    <location>
        <position position="282"/>
    </location>
    <ligand>
        <name>Mg(2+)</name>
        <dbReference type="ChEBI" id="CHEBI:18420"/>
        <label>1</label>
    </ligand>
</feature>
<evidence type="ECO:0000256" key="5">
    <source>
        <dbReference type="PIRSR" id="PIRSR604385-2"/>
    </source>
</evidence>
<dbReference type="STRING" id="356660.SAMN05444336_102334"/>
<keyword evidence="3" id="KW-0378">Hydrolase</keyword>
<evidence type="ECO:0000256" key="1">
    <source>
        <dbReference type="ARBA" id="ARBA00001946"/>
    </source>
</evidence>
<dbReference type="InterPro" id="IPR036568">
    <property type="entry name" value="GGCT-like_sf"/>
</dbReference>
<dbReference type="PANTHER" id="PTHR31544">
    <property type="entry name" value="AIG2-LIKE PROTEIN D"/>
    <property type="match status" value="1"/>
</dbReference>
<dbReference type="AlphaFoldDB" id="A0A1H2WCK2"/>
<dbReference type="InterPro" id="IPR013024">
    <property type="entry name" value="GGCT-like"/>
</dbReference>